<dbReference type="SUPFAM" id="SSF52047">
    <property type="entry name" value="RNI-like"/>
    <property type="match status" value="1"/>
</dbReference>
<proteinExistence type="predicted"/>
<gene>
    <name evidence="1" type="ORF">RSOL_362250</name>
</gene>
<sequence length="576" mass="64733">MTKTRDATHNGFSSALLSWEDAGESLATSLSTYLQSCAFLESFSSTQNVYEKNMAARIDNSLKNHSKLFNDLTQSRVIIARMRNKISSRPYSLPTEILAEIFINVVYVPGPKERRHPEMADALKRIFARLHCLLAVCSTWRSVAMEFSGLWSVIPAANGTLSHSTSGAVCLALQRSRAWTPGNRPLHLGAVLLNNSDPIAPFKDNMFPPFTSVNIEARYESAVYDISDFLEVLLGRRSSSVLSELSIHQYHDPLNEPWLQRSDPDEFLGIGMSAEGRHLLTRLIGSLSAFRLRNINVRWETFAFSDKLVELHLQSVVLGDSSKLAGFLHVLESAPELRDLRLISVVVSSSDWNVQPETTSLPKLQSLLLTDLTFNVLEHVLTSIAPGSHRIKVALTPQSEHAHHRDEDSNPDENNLEEMCFAESGFGSRELFNLLGSSNVDTILFDLGERESPWVHKEELRRALELLPNLKTLVMNDWKWDLGSILALERPRSNKPFPNLTKLCILGGDIADAHLLPRVALSHPLQTLVLGSIPSTRKDGGWEQIEQSIRRAVPDFRVIGDLEMVHEFSYDSWRLW</sequence>
<protein>
    <recommendedName>
        <fullName evidence="3">F-box-like domain protein</fullName>
    </recommendedName>
</protein>
<comment type="caution">
    <text evidence="1">The sequence shown here is derived from an EMBL/GenBank/DDBJ whole genome shotgun (WGS) entry which is preliminary data.</text>
</comment>
<evidence type="ECO:0000313" key="1">
    <source>
        <dbReference type="EMBL" id="EUC60734.1"/>
    </source>
</evidence>
<evidence type="ECO:0000313" key="2">
    <source>
        <dbReference type="Proteomes" id="UP000030108"/>
    </source>
</evidence>
<dbReference type="Proteomes" id="UP000030108">
    <property type="component" value="Unassembled WGS sequence"/>
</dbReference>
<evidence type="ECO:0008006" key="3">
    <source>
        <dbReference type="Google" id="ProtNLM"/>
    </source>
</evidence>
<dbReference type="OrthoDB" id="3249614at2759"/>
<name>X8JAT9_9AGAM</name>
<accession>X8JAT9</accession>
<dbReference type="AlphaFoldDB" id="X8JAT9"/>
<dbReference type="EMBL" id="JATN01000319">
    <property type="protein sequence ID" value="EUC60734.1"/>
    <property type="molecule type" value="Genomic_DNA"/>
</dbReference>
<reference evidence="2" key="1">
    <citation type="journal article" date="2014" name="Genome Announc.">
        <title>Draft genome sequence of the plant-pathogenic soil fungus Rhizoctonia solani anastomosis group 3 strain Rhs1AP.</title>
        <authorList>
            <person name="Cubeta M.A."/>
            <person name="Thomas E."/>
            <person name="Dean R.A."/>
            <person name="Jabaji S."/>
            <person name="Neate S.M."/>
            <person name="Tavantzis S."/>
            <person name="Toda T."/>
            <person name="Vilgalys R."/>
            <person name="Bharathan N."/>
            <person name="Fedorova-Abrams N."/>
            <person name="Pakala S.B."/>
            <person name="Pakala S.M."/>
            <person name="Zafar N."/>
            <person name="Joardar V."/>
            <person name="Losada L."/>
            <person name="Nierman W.C."/>
        </authorList>
    </citation>
    <scope>NUCLEOTIDE SEQUENCE [LARGE SCALE GENOMIC DNA]</scope>
    <source>
        <strain evidence="2">AG-3</strain>
    </source>
</reference>
<organism evidence="1 2">
    <name type="scientific">Rhizoctonia solani AG-3 Rhs1AP</name>
    <dbReference type="NCBI Taxonomy" id="1086054"/>
    <lineage>
        <taxon>Eukaryota</taxon>
        <taxon>Fungi</taxon>
        <taxon>Dikarya</taxon>
        <taxon>Basidiomycota</taxon>
        <taxon>Agaricomycotina</taxon>
        <taxon>Agaricomycetes</taxon>
        <taxon>Cantharellales</taxon>
        <taxon>Ceratobasidiaceae</taxon>
        <taxon>Rhizoctonia</taxon>
    </lineage>
</organism>